<feature type="binding site" evidence="12">
    <location>
        <position position="104"/>
    </location>
    <ligand>
        <name>Fe cation</name>
        <dbReference type="ChEBI" id="CHEBI:24875"/>
    </ligand>
</feature>
<evidence type="ECO:0000256" key="10">
    <source>
        <dbReference type="ARBA" id="ARBA00023125"/>
    </source>
</evidence>
<keyword evidence="8 13" id="KW-0862">Zinc</keyword>
<dbReference type="CDD" id="cd07153">
    <property type="entry name" value="Fur_like"/>
    <property type="match status" value="1"/>
</dbReference>
<evidence type="ECO:0000256" key="5">
    <source>
        <dbReference type="ARBA" id="ARBA00022490"/>
    </source>
</evidence>
<dbReference type="Proteomes" id="UP000294887">
    <property type="component" value="Unassembled WGS sequence"/>
</dbReference>
<evidence type="ECO:0000256" key="2">
    <source>
        <dbReference type="ARBA" id="ARBA00007957"/>
    </source>
</evidence>
<organism evidence="14 15">
    <name type="scientific">Cocleimonas flava</name>
    <dbReference type="NCBI Taxonomy" id="634765"/>
    <lineage>
        <taxon>Bacteria</taxon>
        <taxon>Pseudomonadati</taxon>
        <taxon>Pseudomonadota</taxon>
        <taxon>Gammaproteobacteria</taxon>
        <taxon>Thiotrichales</taxon>
        <taxon>Thiotrichaceae</taxon>
        <taxon>Cocleimonas</taxon>
    </lineage>
</organism>
<evidence type="ECO:0000256" key="13">
    <source>
        <dbReference type="RuleBase" id="RU364037"/>
    </source>
</evidence>
<name>A0A4R1ESU1_9GAMM</name>
<comment type="caution">
    <text evidence="14">The sequence shown here is derived from an EMBL/GenBank/DDBJ whole genome shotgun (WGS) entry which is preliminary data.</text>
</comment>
<dbReference type="GO" id="GO:0008270">
    <property type="term" value="F:zinc ion binding"/>
    <property type="evidence" value="ECO:0007669"/>
    <property type="project" value="TreeGrafter"/>
</dbReference>
<dbReference type="GO" id="GO:0003700">
    <property type="term" value="F:DNA-binding transcription factor activity"/>
    <property type="evidence" value="ECO:0007669"/>
    <property type="project" value="UniProtKB-UniRule"/>
</dbReference>
<dbReference type="InterPro" id="IPR036388">
    <property type="entry name" value="WH-like_DNA-bd_sf"/>
</dbReference>
<dbReference type="InterPro" id="IPR002481">
    <property type="entry name" value="FUR"/>
</dbReference>
<keyword evidence="6 13" id="KW-0678">Repressor</keyword>
<evidence type="ECO:0000256" key="1">
    <source>
        <dbReference type="ARBA" id="ARBA00004496"/>
    </source>
</evidence>
<evidence type="ECO:0000256" key="6">
    <source>
        <dbReference type="ARBA" id="ARBA00022491"/>
    </source>
</evidence>
<comment type="subunit">
    <text evidence="3 13">Homodimer.</text>
</comment>
<protein>
    <recommendedName>
        <fullName evidence="4 13">Ferric uptake regulation protein</fullName>
    </recommendedName>
</protein>
<keyword evidence="7 12" id="KW-0479">Metal-binding</keyword>
<feature type="binding site" evidence="12">
    <location>
        <position position="121"/>
    </location>
    <ligand>
        <name>Fe cation</name>
        <dbReference type="ChEBI" id="CHEBI:24875"/>
    </ligand>
</feature>
<sequence>MKSLKKAGLIKTQPRMLILDIFEAQEKKHLSTNDIYMALQRNKTPLSLGTIYRVVNQFEKSGLIQSHHFSPDNAVYELCAADNHDHMIDIRTGKIVEFHDEIIEKRQKEIAEEYGLDLVDHKFILYGYFN</sequence>
<keyword evidence="5 13" id="KW-0963">Cytoplasm</keyword>
<dbReference type="FunFam" id="1.10.10.10:FF:000007">
    <property type="entry name" value="Ferric uptake regulation protein"/>
    <property type="match status" value="1"/>
</dbReference>
<dbReference type="InterPro" id="IPR043135">
    <property type="entry name" value="Fur_C"/>
</dbReference>
<evidence type="ECO:0000256" key="11">
    <source>
        <dbReference type="ARBA" id="ARBA00023163"/>
    </source>
</evidence>
<keyword evidence="10 13" id="KW-0238">DNA-binding</keyword>
<evidence type="ECO:0000256" key="12">
    <source>
        <dbReference type="PIRSR" id="PIRSR602481-2"/>
    </source>
</evidence>
<evidence type="ECO:0000256" key="8">
    <source>
        <dbReference type="ARBA" id="ARBA00022833"/>
    </source>
</evidence>
<dbReference type="Gene3D" id="3.30.1490.190">
    <property type="match status" value="1"/>
</dbReference>
<keyword evidence="9 13" id="KW-0805">Transcription regulation</keyword>
<proteinExistence type="inferred from homology"/>
<comment type="subcellular location">
    <subcellularLocation>
        <location evidence="1 13">Cytoplasm</location>
    </subcellularLocation>
</comment>
<evidence type="ECO:0000256" key="9">
    <source>
        <dbReference type="ARBA" id="ARBA00023015"/>
    </source>
</evidence>
<reference evidence="14 15" key="1">
    <citation type="submission" date="2019-03" db="EMBL/GenBank/DDBJ databases">
        <title>Genomic Encyclopedia of Type Strains, Phase IV (KMG-IV): sequencing the most valuable type-strain genomes for metagenomic binning, comparative biology and taxonomic classification.</title>
        <authorList>
            <person name="Goeker M."/>
        </authorList>
    </citation>
    <scope>NUCLEOTIDE SEQUENCE [LARGE SCALE GENOMIC DNA]</scope>
    <source>
        <strain evidence="14 15">DSM 24830</strain>
    </source>
</reference>
<gene>
    <name evidence="13" type="primary">fur</name>
    <name evidence="14" type="ORF">EV695_2626</name>
</gene>
<dbReference type="Pfam" id="PF01475">
    <property type="entry name" value="FUR"/>
    <property type="match status" value="1"/>
</dbReference>
<dbReference type="GO" id="GO:0005829">
    <property type="term" value="C:cytosol"/>
    <property type="evidence" value="ECO:0007669"/>
    <property type="project" value="TreeGrafter"/>
</dbReference>
<dbReference type="PANTHER" id="PTHR33202:SF2">
    <property type="entry name" value="FERRIC UPTAKE REGULATION PROTEIN"/>
    <property type="match status" value="1"/>
</dbReference>
<dbReference type="AlphaFoldDB" id="A0A4R1ESU1"/>
<evidence type="ECO:0000256" key="3">
    <source>
        <dbReference type="ARBA" id="ARBA00011738"/>
    </source>
</evidence>
<dbReference type="GO" id="GO:1900705">
    <property type="term" value="P:negative regulation of siderophore biosynthetic process"/>
    <property type="evidence" value="ECO:0007669"/>
    <property type="project" value="TreeGrafter"/>
</dbReference>
<feature type="binding site" evidence="12">
    <location>
        <position position="85"/>
    </location>
    <ligand>
        <name>Fe cation</name>
        <dbReference type="ChEBI" id="CHEBI:24875"/>
    </ligand>
</feature>
<keyword evidence="12 13" id="KW-0408">Iron</keyword>
<keyword evidence="15" id="KW-1185">Reference proteome</keyword>
<dbReference type="Gene3D" id="1.10.10.10">
    <property type="entry name" value="Winged helix-like DNA-binding domain superfamily/Winged helix DNA-binding domain"/>
    <property type="match status" value="1"/>
</dbReference>
<dbReference type="GO" id="GO:0000976">
    <property type="term" value="F:transcription cis-regulatory region binding"/>
    <property type="evidence" value="ECO:0007669"/>
    <property type="project" value="TreeGrafter"/>
</dbReference>
<comment type="similarity">
    <text evidence="2 13">Belongs to the Fur family.</text>
</comment>
<dbReference type="PANTHER" id="PTHR33202">
    <property type="entry name" value="ZINC UPTAKE REGULATION PROTEIN"/>
    <property type="match status" value="1"/>
</dbReference>
<evidence type="ECO:0000313" key="15">
    <source>
        <dbReference type="Proteomes" id="UP000294887"/>
    </source>
</evidence>
<dbReference type="InterPro" id="IPR036390">
    <property type="entry name" value="WH_DNA-bd_sf"/>
</dbReference>
<dbReference type="GO" id="GO:0045892">
    <property type="term" value="P:negative regulation of DNA-templated transcription"/>
    <property type="evidence" value="ECO:0007669"/>
    <property type="project" value="TreeGrafter"/>
</dbReference>
<evidence type="ECO:0000256" key="4">
    <source>
        <dbReference type="ARBA" id="ARBA00020910"/>
    </source>
</evidence>
<evidence type="ECO:0000313" key="14">
    <source>
        <dbReference type="EMBL" id="TCJ84667.1"/>
    </source>
</evidence>
<accession>A0A4R1ESU1</accession>
<dbReference type="EMBL" id="SMFQ01000004">
    <property type="protein sequence ID" value="TCJ84667.1"/>
    <property type="molecule type" value="Genomic_DNA"/>
</dbReference>
<dbReference type="RefSeq" id="WP_243651604.1">
    <property type="nucleotide sequence ID" value="NZ_SMFQ01000004.1"/>
</dbReference>
<comment type="cofactor">
    <cofactor evidence="12">
        <name>Mn(2+)</name>
        <dbReference type="ChEBI" id="CHEBI:29035"/>
    </cofactor>
    <cofactor evidence="12">
        <name>Fe(2+)</name>
        <dbReference type="ChEBI" id="CHEBI:29033"/>
    </cofactor>
    <text evidence="12">Binds 1 Mn(2+) or Fe(2+) ion per subunit.</text>
</comment>
<evidence type="ECO:0000256" key="7">
    <source>
        <dbReference type="ARBA" id="ARBA00022723"/>
    </source>
</evidence>
<dbReference type="SUPFAM" id="SSF46785">
    <property type="entry name" value="Winged helix' DNA-binding domain"/>
    <property type="match status" value="1"/>
</dbReference>
<keyword evidence="11 13" id="KW-0804">Transcription</keyword>